<dbReference type="InterPro" id="IPR009922">
    <property type="entry name" value="DUF1457"/>
</dbReference>
<reference evidence="1 2" key="1">
    <citation type="submission" date="2019-07" db="EMBL/GenBank/DDBJ databases">
        <title>Genome sequencing for Ferrovibrio sp. K5.</title>
        <authorList>
            <person name="Park S.-J."/>
        </authorList>
    </citation>
    <scope>NUCLEOTIDE SEQUENCE [LARGE SCALE GENOMIC DNA]</scope>
    <source>
        <strain evidence="1 2">K5</strain>
    </source>
</reference>
<organism evidence="1 2">
    <name type="scientific">Ferrovibrio terrae</name>
    <dbReference type="NCBI Taxonomy" id="2594003"/>
    <lineage>
        <taxon>Bacteria</taxon>
        <taxon>Pseudomonadati</taxon>
        <taxon>Pseudomonadota</taxon>
        <taxon>Alphaproteobacteria</taxon>
        <taxon>Rhodospirillales</taxon>
        <taxon>Rhodospirillaceae</taxon>
        <taxon>Ferrovibrio</taxon>
    </lineage>
</organism>
<name>A0A516H5X3_9PROT</name>
<gene>
    <name evidence="1" type="ORF">FNB15_18780</name>
</gene>
<dbReference type="Proteomes" id="UP000317496">
    <property type="component" value="Chromosome"/>
</dbReference>
<protein>
    <submittedName>
        <fullName evidence="1">PAS domain-containing protein</fullName>
    </submittedName>
</protein>
<dbReference type="AlphaFoldDB" id="A0A516H5X3"/>
<proteinExistence type="predicted"/>
<dbReference type="RefSeq" id="WP_144258189.1">
    <property type="nucleotide sequence ID" value="NZ_CP041636.1"/>
</dbReference>
<dbReference type="OrthoDB" id="7357159at2"/>
<accession>A0A516H5X3</accession>
<dbReference type="Pfam" id="PF07310">
    <property type="entry name" value="PAS_5"/>
    <property type="match status" value="1"/>
</dbReference>
<sequence>MQIFAQLPHSTLEITTGTIAGLPDERLRHLATYWVTRHSADSVPARSAIDPLDFPALLPNIMLIERVMENGSDRYRFRLAGTDIARYTGRELTGCFLDDVVPADYHEYVRQMNRVALTRRRPVYSSSLYHDKGDFVNAITYRLIMPLVSGSARPAEPDLLFVCQFWQRRAEPGAWNGDWRSVMPEIRVIEDA</sequence>
<dbReference type="KEGG" id="fer:FNB15_18780"/>
<dbReference type="EMBL" id="CP041636">
    <property type="protein sequence ID" value="QDO99193.1"/>
    <property type="molecule type" value="Genomic_DNA"/>
</dbReference>
<evidence type="ECO:0000313" key="1">
    <source>
        <dbReference type="EMBL" id="QDO99193.1"/>
    </source>
</evidence>
<keyword evidence="2" id="KW-1185">Reference proteome</keyword>
<evidence type="ECO:0000313" key="2">
    <source>
        <dbReference type="Proteomes" id="UP000317496"/>
    </source>
</evidence>